<dbReference type="InterPro" id="IPR015414">
    <property type="entry name" value="TMEM64"/>
</dbReference>
<keyword evidence="3 6" id="KW-0812">Transmembrane</keyword>
<sequence length="210" mass="23549">MVTIIKIVSFIALSFLCAYLYPYLNPTNIAAFIEKNKLSVPLVFILITSVRPVLFFLPSMGLTIVAGILFGKYWGTAYVVLGGALSTVVGYYFAQWFGRNTAKKLIKKNSYLLFLEKKSTNNGKNMVLYMRLFNLPWDLVSYWAGVSGINFKDFYIASMIPIVPISFLYTYFGSTVFNPTCAGFFIALTIMFALGAIPFVRAKLKGNSYV</sequence>
<comment type="subcellular location">
    <subcellularLocation>
        <location evidence="1 6">Cell membrane</location>
        <topology evidence="1 6">Multi-pass membrane protein</topology>
    </subcellularLocation>
</comment>
<keyword evidence="5 6" id="KW-0472">Membrane</keyword>
<evidence type="ECO:0000256" key="3">
    <source>
        <dbReference type="ARBA" id="ARBA00022692"/>
    </source>
</evidence>
<keyword evidence="2 6" id="KW-1003">Cell membrane</keyword>
<dbReference type="AlphaFoldDB" id="Q1Q294"/>
<dbReference type="Pfam" id="PF09335">
    <property type="entry name" value="VTT_dom"/>
    <property type="match status" value="1"/>
</dbReference>
<dbReference type="Proteomes" id="UP000501926">
    <property type="component" value="Chromosome"/>
</dbReference>
<feature type="transmembrane region" description="Helical" evidence="6">
    <location>
        <begin position="76"/>
        <end position="94"/>
    </location>
</feature>
<dbReference type="PANTHER" id="PTHR12677">
    <property type="entry name" value="GOLGI APPARATUS MEMBRANE PROTEIN TVP38-RELATED"/>
    <property type="match status" value="1"/>
</dbReference>
<reference evidence="11" key="4">
    <citation type="submission" date="2017-10" db="EMBL/GenBank/DDBJ databases">
        <authorList>
            <person name="Frank J."/>
        </authorList>
    </citation>
    <scope>NUCLEOTIDE SEQUENCE [LARGE SCALE GENOMIC DNA]</scope>
</reference>
<evidence type="ECO:0000313" key="10">
    <source>
        <dbReference type="EMBL" id="SOH03281.1"/>
    </source>
</evidence>
<evidence type="ECO:0000256" key="4">
    <source>
        <dbReference type="ARBA" id="ARBA00022989"/>
    </source>
</evidence>
<evidence type="ECO:0000313" key="11">
    <source>
        <dbReference type="Proteomes" id="UP000221734"/>
    </source>
</evidence>
<dbReference type="Proteomes" id="UP000221734">
    <property type="component" value="Chromosome Kuenenia_stuttgartiensis_MBR1"/>
</dbReference>
<dbReference type="EMBL" id="CT573071">
    <property type="protein sequence ID" value="CAJ74125.1"/>
    <property type="molecule type" value="Genomic_DNA"/>
</dbReference>
<feature type="transmembrane region" description="Helical" evidence="6">
    <location>
        <begin position="154"/>
        <end position="172"/>
    </location>
</feature>
<dbReference type="OrthoDB" id="9812980at2"/>
<dbReference type="KEGG" id="kst:KSMBR1_0770"/>
<comment type="similarity">
    <text evidence="6">Belongs to the TVP38/TMEM64 family.</text>
</comment>
<dbReference type="EMBL" id="CP049055">
    <property type="protein sequence ID" value="QII11155.1"/>
    <property type="molecule type" value="Genomic_DNA"/>
</dbReference>
<keyword evidence="4 6" id="KW-1133">Transmembrane helix</keyword>
<reference evidence="9 12" key="5">
    <citation type="submission" date="2020-02" db="EMBL/GenBank/DDBJ databases">
        <title>Newly sequenced genome of strain CSTR1 showed variability in Candidatus Kuenenia stuttgartiensis genomes.</title>
        <authorList>
            <person name="Ding C."/>
            <person name="Adrian L."/>
        </authorList>
    </citation>
    <scope>NUCLEOTIDE SEQUENCE [LARGE SCALE GENOMIC DNA]</scope>
    <source>
        <strain evidence="9 12">CSTR1</strain>
    </source>
</reference>
<dbReference type="RefSeq" id="WP_099324136.1">
    <property type="nucleotide sequence ID" value="NZ_CP049055.1"/>
</dbReference>
<reference evidence="10" key="3">
    <citation type="submission" date="2017-10" db="EMBL/GenBank/DDBJ databases">
        <authorList>
            <person name="Banno H."/>
            <person name="Chua N.-H."/>
        </authorList>
    </citation>
    <scope>NUCLEOTIDE SEQUENCE [LARGE SCALE GENOMIC DNA]</scope>
    <source>
        <strain evidence="10">Kuenenia_mbr1_ru-nijmegen</strain>
    </source>
</reference>
<name>Q1Q294_KUEST</name>
<proteinExistence type="inferred from homology"/>
<dbReference type="GO" id="GO:0005886">
    <property type="term" value="C:plasma membrane"/>
    <property type="evidence" value="ECO:0007669"/>
    <property type="project" value="UniProtKB-SubCell"/>
</dbReference>
<feature type="transmembrane region" description="Helical" evidence="6">
    <location>
        <begin position="184"/>
        <end position="202"/>
    </location>
</feature>
<evidence type="ECO:0000259" key="7">
    <source>
        <dbReference type="Pfam" id="PF09335"/>
    </source>
</evidence>
<evidence type="ECO:0000256" key="6">
    <source>
        <dbReference type="RuleBase" id="RU366058"/>
    </source>
</evidence>
<protein>
    <recommendedName>
        <fullName evidence="6">TVP38/TMEM64 family membrane protein</fullName>
    </recommendedName>
</protein>
<reference evidence="8" key="2">
    <citation type="submission" date="2006-01" db="EMBL/GenBank/DDBJ databases">
        <authorList>
            <person name="Genoscope"/>
        </authorList>
    </citation>
    <scope>NUCLEOTIDE SEQUENCE</scope>
</reference>
<keyword evidence="11" id="KW-1185">Reference proteome</keyword>
<accession>Q1Q294</accession>
<dbReference type="PANTHER" id="PTHR12677:SF59">
    <property type="entry name" value="GOLGI APPARATUS MEMBRANE PROTEIN TVP38-RELATED"/>
    <property type="match status" value="1"/>
</dbReference>
<organism evidence="8">
    <name type="scientific">Kuenenia stuttgartiensis</name>
    <dbReference type="NCBI Taxonomy" id="174633"/>
    <lineage>
        <taxon>Bacteria</taxon>
        <taxon>Pseudomonadati</taxon>
        <taxon>Planctomycetota</taxon>
        <taxon>Candidatus Brocadiia</taxon>
        <taxon>Candidatus Brocadiales</taxon>
        <taxon>Candidatus Brocadiaceae</taxon>
        <taxon>Candidatus Kuenenia</taxon>
    </lineage>
</organism>
<dbReference type="EMBL" id="LT934425">
    <property type="protein sequence ID" value="SOH03281.1"/>
    <property type="molecule type" value="Genomic_DNA"/>
</dbReference>
<evidence type="ECO:0000256" key="5">
    <source>
        <dbReference type="ARBA" id="ARBA00023136"/>
    </source>
</evidence>
<evidence type="ECO:0000256" key="1">
    <source>
        <dbReference type="ARBA" id="ARBA00004651"/>
    </source>
</evidence>
<reference evidence="8" key="1">
    <citation type="journal article" date="2006" name="Nature">
        <title>Deciphering the evolution and metabolism of an anammox bacterium from a community genome.</title>
        <authorList>
            <person name="Strous M."/>
            <person name="Pelletier E."/>
            <person name="Mangenot S."/>
            <person name="Rattei T."/>
            <person name="Lehner A."/>
            <person name="Taylor M.W."/>
            <person name="Horn M."/>
            <person name="Daims H."/>
            <person name="Bartol-Mavel D."/>
            <person name="Wincker P."/>
            <person name="Barbe V."/>
            <person name="Fonknechten N."/>
            <person name="Vallenet D."/>
            <person name="Segurens B."/>
            <person name="Schenowitz-Truong C."/>
            <person name="Medigue C."/>
            <person name="Collingro A."/>
            <person name="Snel B."/>
            <person name="Dutilh B.E."/>
            <person name="OpDenCamp H.J.M."/>
            <person name="vanDerDrift C."/>
            <person name="Cirpus I."/>
            <person name="vanDePas-Schoonen K.T."/>
            <person name="Harhangi H.R."/>
            <person name="vanNiftrik L."/>
            <person name="Schmid M."/>
            <person name="Keltjens J."/>
            <person name="vanDeVossenberg J."/>
            <person name="Kartal B."/>
            <person name="Meier H."/>
            <person name="Frishman D."/>
            <person name="Huynen M.A."/>
            <person name="Mewes H."/>
            <person name="Weissenbach J."/>
            <person name="Jetten M.S.M."/>
            <person name="Wagner M."/>
            <person name="LePaslier D."/>
        </authorList>
    </citation>
    <scope>NUCLEOTIDE SEQUENCE</scope>
</reference>
<evidence type="ECO:0000256" key="2">
    <source>
        <dbReference type="ARBA" id="ARBA00022475"/>
    </source>
</evidence>
<feature type="domain" description="VTT" evidence="7">
    <location>
        <begin position="57"/>
        <end position="174"/>
    </location>
</feature>
<evidence type="ECO:0000313" key="8">
    <source>
        <dbReference type="EMBL" id="CAJ74125.1"/>
    </source>
</evidence>
<gene>
    <name evidence="9" type="ORF">KsCSTR_17760</name>
    <name evidence="10" type="ORF">KSMBR1_0770</name>
    <name evidence="8" type="ORF">kuste3364</name>
</gene>
<feature type="transmembrane region" description="Helical" evidence="6">
    <location>
        <begin position="6"/>
        <end position="24"/>
    </location>
</feature>
<evidence type="ECO:0000313" key="9">
    <source>
        <dbReference type="EMBL" id="QII11155.1"/>
    </source>
</evidence>
<feature type="transmembrane region" description="Helical" evidence="6">
    <location>
        <begin position="44"/>
        <end position="70"/>
    </location>
</feature>
<dbReference type="InterPro" id="IPR032816">
    <property type="entry name" value="VTT_dom"/>
</dbReference>
<evidence type="ECO:0000313" key="12">
    <source>
        <dbReference type="Proteomes" id="UP000501926"/>
    </source>
</evidence>